<dbReference type="HAMAP" id="MF_00454">
    <property type="entry name" value="FluC"/>
    <property type="match status" value="1"/>
</dbReference>
<comment type="similarity">
    <text evidence="7 10">Belongs to the fluoride channel Fluc/FEX (TC 1.A.43) family.</text>
</comment>
<evidence type="ECO:0000256" key="9">
    <source>
        <dbReference type="ARBA" id="ARBA00049940"/>
    </source>
</evidence>
<proteinExistence type="inferred from homology"/>
<feature type="binding site" evidence="10">
    <location>
        <position position="117"/>
    </location>
    <ligand>
        <name>Na(+)</name>
        <dbReference type="ChEBI" id="CHEBI:29101"/>
        <note>structural</note>
    </ligand>
</feature>
<feature type="region of interest" description="Disordered" evidence="11">
    <location>
        <begin position="1"/>
        <end position="24"/>
    </location>
</feature>
<dbReference type="RefSeq" id="WP_312882720.1">
    <property type="nucleotide sequence ID" value="NZ_BAABEK010000088.1"/>
</dbReference>
<dbReference type="AlphaFoldDB" id="A0A7W7RZW1"/>
<sequence length="174" mass="18093">MAETPDTPGRHVPGPVTAPGADPDVDLRVGRQRAELSRAPWAILGAISAGGVLGALARHGLAVAFPHSPGGFPWAIFGVNVAGCLLIGVLMVLITEIWQAHRLVRPFLGVGVLGGFTTFSTYVVDIGRAVAAGAPRTALVYLAATVVGALAAVYTGTALTRVITRRRQPSRRRS</sequence>
<comment type="caution">
    <text evidence="12">The sequence shown here is derived from an EMBL/GenBank/DDBJ whole genome shotgun (WGS) entry which is preliminary data.</text>
</comment>
<keyword evidence="4 10" id="KW-1133">Transmembrane helix</keyword>
<dbReference type="Pfam" id="PF02537">
    <property type="entry name" value="CRCB"/>
    <property type="match status" value="1"/>
</dbReference>
<evidence type="ECO:0000256" key="6">
    <source>
        <dbReference type="ARBA" id="ARBA00023303"/>
    </source>
</evidence>
<dbReference type="GO" id="GO:0046872">
    <property type="term" value="F:metal ion binding"/>
    <property type="evidence" value="ECO:0007669"/>
    <property type="project" value="UniProtKB-KW"/>
</dbReference>
<feature type="transmembrane region" description="Helical" evidence="10">
    <location>
        <begin position="139"/>
        <end position="163"/>
    </location>
</feature>
<dbReference type="GO" id="GO:0140114">
    <property type="term" value="P:cellular detoxification of fluoride"/>
    <property type="evidence" value="ECO:0007669"/>
    <property type="project" value="UniProtKB-UniRule"/>
</dbReference>
<dbReference type="Proteomes" id="UP000534286">
    <property type="component" value="Unassembled WGS sequence"/>
</dbReference>
<evidence type="ECO:0000256" key="11">
    <source>
        <dbReference type="SAM" id="MobiDB-lite"/>
    </source>
</evidence>
<feature type="transmembrane region" description="Helical" evidence="10">
    <location>
        <begin position="106"/>
        <end position="124"/>
    </location>
</feature>
<name>A0A7W7RZW1_9ACTN</name>
<dbReference type="GO" id="GO:0062054">
    <property type="term" value="F:fluoride channel activity"/>
    <property type="evidence" value="ECO:0007669"/>
    <property type="project" value="UniProtKB-UniRule"/>
</dbReference>
<evidence type="ECO:0000256" key="1">
    <source>
        <dbReference type="ARBA" id="ARBA00004651"/>
    </source>
</evidence>
<evidence type="ECO:0000256" key="7">
    <source>
        <dbReference type="ARBA" id="ARBA00035120"/>
    </source>
</evidence>
<gene>
    <name evidence="10" type="primary">fluC</name>
    <name evidence="10" type="synonym">crcB</name>
    <name evidence="12" type="ORF">FHR32_005693</name>
</gene>
<comment type="function">
    <text evidence="9 10">Fluoride-specific ion channel. Important for reducing fluoride concentration in the cell, thus reducing its toxicity.</text>
</comment>
<feature type="binding site" evidence="10">
    <location>
        <position position="114"/>
    </location>
    <ligand>
        <name>Na(+)</name>
        <dbReference type="ChEBI" id="CHEBI:29101"/>
        <note>structural</note>
    </ligand>
</feature>
<keyword evidence="10" id="KW-0479">Metal-binding</keyword>
<dbReference type="EMBL" id="JACHJU010000002">
    <property type="protein sequence ID" value="MBB4941316.1"/>
    <property type="molecule type" value="Genomic_DNA"/>
</dbReference>
<keyword evidence="13" id="KW-1185">Reference proteome</keyword>
<evidence type="ECO:0000256" key="4">
    <source>
        <dbReference type="ARBA" id="ARBA00022989"/>
    </source>
</evidence>
<keyword evidence="10" id="KW-0915">Sodium</keyword>
<dbReference type="InterPro" id="IPR003691">
    <property type="entry name" value="FluC"/>
</dbReference>
<evidence type="ECO:0000256" key="3">
    <source>
        <dbReference type="ARBA" id="ARBA00022692"/>
    </source>
</evidence>
<accession>A0A7W7RZW1</accession>
<reference evidence="12 13" key="1">
    <citation type="submission" date="2020-08" db="EMBL/GenBank/DDBJ databases">
        <title>Sequencing the genomes of 1000 actinobacteria strains.</title>
        <authorList>
            <person name="Klenk H.-P."/>
        </authorList>
    </citation>
    <scope>NUCLEOTIDE SEQUENCE [LARGE SCALE GENOMIC DNA]</scope>
    <source>
        <strain evidence="12 13">DSM 43023</strain>
    </source>
</reference>
<dbReference type="PANTHER" id="PTHR28259">
    <property type="entry name" value="FLUORIDE EXPORT PROTEIN 1-RELATED"/>
    <property type="match status" value="1"/>
</dbReference>
<comment type="catalytic activity">
    <reaction evidence="8">
        <text>fluoride(in) = fluoride(out)</text>
        <dbReference type="Rhea" id="RHEA:76159"/>
        <dbReference type="ChEBI" id="CHEBI:17051"/>
    </reaction>
    <physiologicalReaction direction="left-to-right" evidence="8">
        <dbReference type="Rhea" id="RHEA:76160"/>
    </physiologicalReaction>
</comment>
<comment type="activity regulation">
    <text evidence="10">Na(+) is not transported, but it plays an essential structural role and its presence is essential for fluoride channel function.</text>
</comment>
<evidence type="ECO:0000256" key="5">
    <source>
        <dbReference type="ARBA" id="ARBA00023136"/>
    </source>
</evidence>
<keyword evidence="2 10" id="KW-1003">Cell membrane</keyword>
<evidence type="ECO:0000256" key="8">
    <source>
        <dbReference type="ARBA" id="ARBA00035585"/>
    </source>
</evidence>
<keyword evidence="10" id="KW-0406">Ion transport</keyword>
<keyword evidence="5 10" id="KW-0472">Membrane</keyword>
<feature type="transmembrane region" description="Helical" evidence="10">
    <location>
        <begin position="41"/>
        <end position="65"/>
    </location>
</feature>
<evidence type="ECO:0000256" key="2">
    <source>
        <dbReference type="ARBA" id="ARBA00022475"/>
    </source>
</evidence>
<keyword evidence="6 10" id="KW-0407">Ion channel</keyword>
<dbReference type="GO" id="GO:0005886">
    <property type="term" value="C:plasma membrane"/>
    <property type="evidence" value="ECO:0007669"/>
    <property type="project" value="UniProtKB-SubCell"/>
</dbReference>
<feature type="transmembrane region" description="Helical" evidence="10">
    <location>
        <begin position="71"/>
        <end position="94"/>
    </location>
</feature>
<evidence type="ECO:0000256" key="10">
    <source>
        <dbReference type="HAMAP-Rule" id="MF_00454"/>
    </source>
</evidence>
<evidence type="ECO:0000313" key="13">
    <source>
        <dbReference type="Proteomes" id="UP000534286"/>
    </source>
</evidence>
<comment type="subcellular location">
    <subcellularLocation>
        <location evidence="1 10">Cell membrane</location>
        <topology evidence="1 10">Multi-pass membrane protein</topology>
    </subcellularLocation>
</comment>
<organism evidence="12 13">
    <name type="scientific">Streptosporangium album</name>
    <dbReference type="NCBI Taxonomy" id="47479"/>
    <lineage>
        <taxon>Bacteria</taxon>
        <taxon>Bacillati</taxon>
        <taxon>Actinomycetota</taxon>
        <taxon>Actinomycetes</taxon>
        <taxon>Streptosporangiales</taxon>
        <taxon>Streptosporangiaceae</taxon>
        <taxon>Streptosporangium</taxon>
    </lineage>
</organism>
<evidence type="ECO:0000313" key="12">
    <source>
        <dbReference type="EMBL" id="MBB4941316.1"/>
    </source>
</evidence>
<dbReference type="PANTHER" id="PTHR28259:SF1">
    <property type="entry name" value="FLUORIDE EXPORT PROTEIN 1-RELATED"/>
    <property type="match status" value="1"/>
</dbReference>
<keyword evidence="3 10" id="KW-0812">Transmembrane</keyword>
<keyword evidence="10" id="KW-0813">Transport</keyword>
<protein>
    <recommendedName>
        <fullName evidence="10">Fluoride-specific ion channel FluC</fullName>
    </recommendedName>
</protein>